<feature type="domain" description="HNH nuclease" evidence="1">
    <location>
        <begin position="2"/>
        <end position="43"/>
    </location>
</feature>
<dbReference type="InterPro" id="IPR044930">
    <property type="entry name" value="Homing_endonuclease_His-Me"/>
</dbReference>
<sequence length="106" mass="12186">MHNVLYQEAFGDLPPGVLVRHRCDNRMCINLDHMIQGTSKDNSGDMVVRGRQGFQYGEAHSHAKLSTVQVQEVRDAIGTQREIAERFSIHQSQVSRIRSGKRRRRE</sequence>
<reference evidence="2" key="1">
    <citation type="submission" date="2024-10" db="EMBL/GenBank/DDBJ databases">
        <title>Genetic diversity among independent isolates of the Dolichocephalovirinae subfamily.</title>
        <authorList>
            <person name="Ely B."/>
            <person name="Thomas Q."/>
            <person name="Mohammadi T."/>
        </authorList>
    </citation>
    <scope>NUCLEOTIDE SEQUENCE</scope>
</reference>
<evidence type="ECO:0000313" key="2">
    <source>
        <dbReference type="EMBL" id="XHV10671.1"/>
    </source>
</evidence>
<dbReference type="InterPro" id="IPR003615">
    <property type="entry name" value="HNH_nuc"/>
</dbReference>
<evidence type="ECO:0000259" key="1">
    <source>
        <dbReference type="Pfam" id="PF13392"/>
    </source>
</evidence>
<dbReference type="SUPFAM" id="SSF54060">
    <property type="entry name" value="His-Me finger endonucleases"/>
    <property type="match status" value="1"/>
</dbReference>
<proteinExistence type="predicted"/>
<name>A0AB74UGY9_9VIRU</name>
<dbReference type="GO" id="GO:0004519">
    <property type="term" value="F:endonuclease activity"/>
    <property type="evidence" value="ECO:0007669"/>
    <property type="project" value="InterPro"/>
</dbReference>
<protein>
    <recommendedName>
        <fullName evidence="1">HNH nuclease domain-containing protein</fullName>
    </recommendedName>
</protein>
<dbReference type="InterPro" id="IPR044925">
    <property type="entry name" value="His-Me_finger_sf"/>
</dbReference>
<dbReference type="EMBL" id="PQ287320">
    <property type="protein sequence ID" value="XHV10671.1"/>
    <property type="molecule type" value="Genomic_DNA"/>
</dbReference>
<gene>
    <name evidence="2" type="ORF">BL57_199c</name>
</gene>
<accession>A0AB74UGY9</accession>
<dbReference type="Gene3D" id="3.90.75.10">
    <property type="entry name" value="Homing Intron 3 (I-ppo) Encoded Endonuclease, Chain A"/>
    <property type="match status" value="1"/>
</dbReference>
<dbReference type="Pfam" id="PF13392">
    <property type="entry name" value="HNH_3"/>
    <property type="match status" value="1"/>
</dbReference>
<organism evidence="2">
    <name type="scientific">Caulobacter phage BL57</name>
    <dbReference type="NCBI Taxonomy" id="3348355"/>
    <lineage>
        <taxon>Viruses</taxon>
    </lineage>
</organism>